<dbReference type="Proteomes" id="UP001341281">
    <property type="component" value="Chromosome 01"/>
</dbReference>
<name>A0AAQ3PT52_PASNO</name>
<sequence length="110" mass="11341">MGGGGTRQEVVPHTSDQRLQTILGAQAERRCFQAAALLPGNPGGSSNPPRPPRHRQPSPASADPHRPRSGEVNDTQGDVLGGSISIEVLAVVDLLAASSSSHDSAVCLKS</sequence>
<evidence type="ECO:0000313" key="3">
    <source>
        <dbReference type="Proteomes" id="UP001341281"/>
    </source>
</evidence>
<evidence type="ECO:0000256" key="1">
    <source>
        <dbReference type="SAM" id="MobiDB-lite"/>
    </source>
</evidence>
<reference evidence="2 3" key="1">
    <citation type="submission" date="2024-02" db="EMBL/GenBank/DDBJ databases">
        <title>High-quality chromosome-scale genome assembly of Pensacola bahiagrass (Paspalum notatum Flugge var. saurae).</title>
        <authorList>
            <person name="Vega J.M."/>
            <person name="Podio M."/>
            <person name="Orjuela J."/>
            <person name="Siena L.A."/>
            <person name="Pessino S.C."/>
            <person name="Combes M.C."/>
            <person name="Mariac C."/>
            <person name="Albertini E."/>
            <person name="Pupilli F."/>
            <person name="Ortiz J.P.A."/>
            <person name="Leblanc O."/>
        </authorList>
    </citation>
    <scope>NUCLEOTIDE SEQUENCE [LARGE SCALE GENOMIC DNA]</scope>
    <source>
        <strain evidence="2">R1</strain>
        <tissue evidence="2">Leaf</tissue>
    </source>
</reference>
<proteinExistence type="predicted"/>
<organism evidence="2 3">
    <name type="scientific">Paspalum notatum var. saurae</name>
    <dbReference type="NCBI Taxonomy" id="547442"/>
    <lineage>
        <taxon>Eukaryota</taxon>
        <taxon>Viridiplantae</taxon>
        <taxon>Streptophyta</taxon>
        <taxon>Embryophyta</taxon>
        <taxon>Tracheophyta</taxon>
        <taxon>Spermatophyta</taxon>
        <taxon>Magnoliopsida</taxon>
        <taxon>Liliopsida</taxon>
        <taxon>Poales</taxon>
        <taxon>Poaceae</taxon>
        <taxon>PACMAD clade</taxon>
        <taxon>Panicoideae</taxon>
        <taxon>Andropogonodae</taxon>
        <taxon>Paspaleae</taxon>
        <taxon>Paspalinae</taxon>
        <taxon>Paspalum</taxon>
    </lineage>
</organism>
<protein>
    <submittedName>
        <fullName evidence="2">Uncharacterized protein</fullName>
    </submittedName>
</protein>
<evidence type="ECO:0000313" key="2">
    <source>
        <dbReference type="EMBL" id="WVZ52507.1"/>
    </source>
</evidence>
<feature type="region of interest" description="Disordered" evidence="1">
    <location>
        <begin position="34"/>
        <end position="79"/>
    </location>
</feature>
<dbReference type="EMBL" id="CP144745">
    <property type="protein sequence ID" value="WVZ52507.1"/>
    <property type="molecule type" value="Genomic_DNA"/>
</dbReference>
<gene>
    <name evidence="2" type="ORF">U9M48_003560</name>
</gene>
<accession>A0AAQ3PT52</accession>
<dbReference type="AlphaFoldDB" id="A0AAQ3PT52"/>
<keyword evidence="3" id="KW-1185">Reference proteome</keyword>